<dbReference type="PANTHER" id="PTHR45527:SF1">
    <property type="entry name" value="FATTY ACID SYNTHASE"/>
    <property type="match status" value="1"/>
</dbReference>
<evidence type="ECO:0000313" key="5">
    <source>
        <dbReference type="EMBL" id="MDG3016189.1"/>
    </source>
</evidence>
<evidence type="ECO:0000256" key="3">
    <source>
        <dbReference type="SAM" id="MobiDB-lite"/>
    </source>
</evidence>
<dbReference type="Gene3D" id="3.40.50.980">
    <property type="match status" value="2"/>
</dbReference>
<dbReference type="AlphaFoldDB" id="A0A9X4REU8"/>
<keyword evidence="2" id="KW-0597">Phosphoprotein</keyword>
<organism evidence="5 6">
    <name type="scientific">Speluncibacter jeojiensis</name>
    <dbReference type="NCBI Taxonomy" id="2710754"/>
    <lineage>
        <taxon>Bacteria</taxon>
        <taxon>Bacillati</taxon>
        <taxon>Actinomycetota</taxon>
        <taxon>Actinomycetes</taxon>
        <taxon>Mycobacteriales</taxon>
        <taxon>Speluncibacteraceae</taxon>
        <taxon>Speluncibacter</taxon>
    </lineage>
</organism>
<dbReference type="InterPro" id="IPR045851">
    <property type="entry name" value="AMP-bd_C_sf"/>
</dbReference>
<dbReference type="Pfam" id="PF13193">
    <property type="entry name" value="AMP-binding_C"/>
    <property type="match status" value="1"/>
</dbReference>
<dbReference type="InterPro" id="IPR020806">
    <property type="entry name" value="PKS_PP-bd"/>
</dbReference>
<dbReference type="Gene3D" id="3.30.300.30">
    <property type="match status" value="1"/>
</dbReference>
<dbReference type="InterPro" id="IPR009081">
    <property type="entry name" value="PP-bd_ACP"/>
</dbReference>
<proteinExistence type="predicted"/>
<dbReference type="InterPro" id="IPR010071">
    <property type="entry name" value="AA_adenyl_dom"/>
</dbReference>
<sequence>MSSAGFQLAHQIRLHAGSAPDSVAVRFRGQAMTYRELDERTTRVAAALRACGVGPEKVVGVAVPRGFDLIVAIVSIQKCGAAYLPLETEHPADRLSRLIAAAGSRHVLTCQDGPGNLALSEVVALLDLDTLARRALPADEGRAREPHPDNVAVTMFTSGSTGAPKCIAVTYRGLAAHFAAISRHYRLEPGDVGLAQASVGFDASLLELMLPLLYGATVCVVEPGANLDQAHLTALMAEERVTCAFYVPSVLNLLCGNSAFALPATVRAVNVGGEALTPAVVRDFRSSYPGVQLFNGYGPAETTIATTLCEVAADERATIPIGRPLDGVAIHVLDDRLQPVPDGGIGEMYISGAQVNRGYLGRSDLTAGHFVPDPFSADGARMYRTGDLATVDAHGELTFKGRVDHQVKLRGQRIELGEIEAVLADCPGARSVVVQLCTTTVGSDHLVGYTVPETGQDRVTFADQVLAYGRGRLPGFMVPTTMVVLDEFPLNASGKVDRKALPAPDLAAPRGPVEPPRNNLEKVVHAAFCSVLGFDEVGIDQNFFELGGTSLAAMDLLARIWESLGVRVPAAQFAAEPTVSGLAALCRPGRHDTDDPDMVLLKAGTGDPLFLIAGAGSPAMGLVPVVGKLRSTRPVYGIQAHGLERRGLPDRSIKASARRNIRLIENVQPKGPYLLGGYSVGGVIALEMARQLESNGESVAGVIALDTWLAKQGQLEPTAPRSEAAGSDASPVAAPEDHGYPETMNVLQKIRAVLMIWLAGPVQFNPRDQSTCFVCQAMFLASRHRPTPWAGRVFVLRAEGNTEGVYEWSVPSTGQLEIIDIPGNHLEIVRNPWATTTAEAMDDVLRRCGTGAAARSLQVG</sequence>
<accession>A0A9X4REU8</accession>
<feature type="region of interest" description="Disordered" evidence="3">
    <location>
        <begin position="716"/>
        <end position="738"/>
    </location>
</feature>
<dbReference type="GO" id="GO:0005829">
    <property type="term" value="C:cytosol"/>
    <property type="evidence" value="ECO:0007669"/>
    <property type="project" value="TreeGrafter"/>
</dbReference>
<feature type="domain" description="Carrier" evidence="4">
    <location>
        <begin position="515"/>
        <end position="590"/>
    </location>
</feature>
<evidence type="ECO:0000256" key="1">
    <source>
        <dbReference type="ARBA" id="ARBA00022450"/>
    </source>
</evidence>
<dbReference type="GO" id="GO:0047527">
    <property type="term" value="F:2,3-dihydroxybenzoate-serine ligase activity"/>
    <property type="evidence" value="ECO:0007669"/>
    <property type="project" value="TreeGrafter"/>
</dbReference>
<dbReference type="InterPro" id="IPR000873">
    <property type="entry name" value="AMP-dep_synth/lig_dom"/>
</dbReference>
<dbReference type="InterPro" id="IPR020802">
    <property type="entry name" value="TesA-like"/>
</dbReference>
<evidence type="ECO:0000256" key="2">
    <source>
        <dbReference type="ARBA" id="ARBA00022553"/>
    </source>
</evidence>
<dbReference type="Gene3D" id="2.30.38.10">
    <property type="entry name" value="Luciferase, Domain 3"/>
    <property type="match status" value="1"/>
</dbReference>
<dbReference type="Pfam" id="PF00501">
    <property type="entry name" value="AMP-binding"/>
    <property type="match status" value="1"/>
</dbReference>
<dbReference type="PROSITE" id="PS50075">
    <property type="entry name" value="CARRIER"/>
    <property type="match status" value="1"/>
</dbReference>
<dbReference type="Gene3D" id="1.10.1200.10">
    <property type="entry name" value="ACP-like"/>
    <property type="match status" value="1"/>
</dbReference>
<dbReference type="Gene3D" id="3.40.50.1820">
    <property type="entry name" value="alpha/beta hydrolase"/>
    <property type="match status" value="1"/>
</dbReference>
<dbReference type="GO" id="GO:0009239">
    <property type="term" value="P:enterobactin biosynthetic process"/>
    <property type="evidence" value="ECO:0007669"/>
    <property type="project" value="TreeGrafter"/>
</dbReference>
<dbReference type="SMART" id="SM00824">
    <property type="entry name" value="PKS_TE"/>
    <property type="match status" value="1"/>
</dbReference>
<dbReference type="SUPFAM" id="SSF56801">
    <property type="entry name" value="Acetyl-CoA synthetase-like"/>
    <property type="match status" value="1"/>
</dbReference>
<evidence type="ECO:0000259" key="4">
    <source>
        <dbReference type="PROSITE" id="PS50075"/>
    </source>
</evidence>
<protein>
    <submittedName>
        <fullName evidence="5">Amino acid adenylation domain-containing protein</fullName>
    </submittedName>
</protein>
<gene>
    <name evidence="5" type="ORF">NVS88_16670</name>
</gene>
<name>A0A9X4REU8_9ACTN</name>
<dbReference type="SUPFAM" id="SSF47336">
    <property type="entry name" value="ACP-like"/>
    <property type="match status" value="1"/>
</dbReference>
<dbReference type="GO" id="GO:0009366">
    <property type="term" value="C:enterobactin synthetase complex"/>
    <property type="evidence" value="ECO:0007669"/>
    <property type="project" value="TreeGrafter"/>
</dbReference>
<dbReference type="NCBIfam" id="TIGR01733">
    <property type="entry name" value="AA-adenyl-dom"/>
    <property type="match status" value="1"/>
</dbReference>
<dbReference type="Pfam" id="PF00550">
    <property type="entry name" value="PP-binding"/>
    <property type="match status" value="1"/>
</dbReference>
<dbReference type="SUPFAM" id="SSF53474">
    <property type="entry name" value="alpha/beta-Hydrolases"/>
    <property type="match status" value="1"/>
</dbReference>
<dbReference type="Proteomes" id="UP001152755">
    <property type="component" value="Unassembled WGS sequence"/>
</dbReference>
<dbReference type="SMART" id="SM00823">
    <property type="entry name" value="PKS_PP"/>
    <property type="match status" value="1"/>
</dbReference>
<keyword evidence="6" id="KW-1185">Reference proteome</keyword>
<keyword evidence="1" id="KW-0596">Phosphopantetheine</keyword>
<evidence type="ECO:0000313" key="6">
    <source>
        <dbReference type="Proteomes" id="UP001152755"/>
    </source>
</evidence>
<dbReference type="InterPro" id="IPR025110">
    <property type="entry name" value="AMP-bd_C"/>
</dbReference>
<comment type="caution">
    <text evidence="5">The sequence shown here is derived from an EMBL/GenBank/DDBJ whole genome shotgun (WGS) entry which is preliminary data.</text>
</comment>
<dbReference type="GO" id="GO:0043041">
    <property type="term" value="P:amino acid activation for nonribosomal peptide biosynthetic process"/>
    <property type="evidence" value="ECO:0007669"/>
    <property type="project" value="TreeGrafter"/>
</dbReference>
<dbReference type="PANTHER" id="PTHR45527">
    <property type="entry name" value="NONRIBOSOMAL PEPTIDE SYNTHETASE"/>
    <property type="match status" value="1"/>
</dbReference>
<dbReference type="CDD" id="cd05930">
    <property type="entry name" value="A_NRPS"/>
    <property type="match status" value="1"/>
</dbReference>
<dbReference type="InterPro" id="IPR001031">
    <property type="entry name" value="Thioesterase"/>
</dbReference>
<dbReference type="EMBL" id="JANRHA010000011">
    <property type="protein sequence ID" value="MDG3016189.1"/>
    <property type="molecule type" value="Genomic_DNA"/>
</dbReference>
<dbReference type="GO" id="GO:0031177">
    <property type="term" value="F:phosphopantetheine binding"/>
    <property type="evidence" value="ECO:0007669"/>
    <property type="project" value="InterPro"/>
</dbReference>
<reference evidence="5" key="1">
    <citation type="submission" date="2022-08" db="EMBL/GenBank/DDBJ databases">
        <title>Genome analysis of Corynebacteriales strain.</title>
        <authorList>
            <person name="Lee S.D."/>
        </authorList>
    </citation>
    <scope>NUCLEOTIDE SEQUENCE</scope>
    <source>
        <strain evidence="5">D3-21</strain>
    </source>
</reference>
<dbReference type="InterPro" id="IPR029058">
    <property type="entry name" value="AB_hydrolase_fold"/>
</dbReference>
<dbReference type="InterPro" id="IPR036736">
    <property type="entry name" value="ACP-like_sf"/>
</dbReference>
<dbReference type="RefSeq" id="WP_332520407.1">
    <property type="nucleotide sequence ID" value="NZ_JANRHA010000011.1"/>
</dbReference>
<dbReference type="Pfam" id="PF00975">
    <property type="entry name" value="Thioesterase"/>
    <property type="match status" value="1"/>
</dbReference>